<keyword evidence="2" id="KW-1133">Transmembrane helix</keyword>
<gene>
    <name evidence="4" type="primary">396T</name>
</gene>
<dbReference type="InterPro" id="IPR036869">
    <property type="entry name" value="J_dom_sf"/>
</dbReference>
<feature type="domain" description="J" evidence="3">
    <location>
        <begin position="11"/>
        <end position="67"/>
    </location>
</feature>
<dbReference type="Pfam" id="PF02380">
    <property type="entry name" value="Papo_T_antigen"/>
    <property type="match status" value="1"/>
</dbReference>
<keyword evidence="1" id="KW-0244">Early protein</keyword>
<evidence type="ECO:0000313" key="4">
    <source>
        <dbReference type="EMBL" id="AWD33746.1"/>
    </source>
</evidence>
<evidence type="ECO:0000256" key="2">
    <source>
        <dbReference type="SAM" id="Phobius"/>
    </source>
</evidence>
<dbReference type="InterPro" id="IPR036092">
    <property type="entry name" value="Papo_T_antigensf"/>
</dbReference>
<dbReference type="RefSeq" id="YP_010087542.1">
    <property type="nucleotide sequence ID" value="NC_055558.1"/>
</dbReference>
<protein>
    <submittedName>
        <fullName evidence="4">Middle T antigen</fullName>
    </submittedName>
</protein>
<dbReference type="KEGG" id="vg:65102830"/>
<keyword evidence="6" id="KW-1185">Reference proteome</keyword>
<dbReference type="EMBL" id="MG701350">
    <property type="protein sequence ID" value="AWD33746.1"/>
    <property type="molecule type" value="Genomic_DNA"/>
</dbReference>
<dbReference type="SMART" id="SM00271">
    <property type="entry name" value="DnaJ"/>
    <property type="match status" value="1"/>
</dbReference>
<accession>A0A2S1CJK6</accession>
<sequence>MDKILTAEEKQILISLLELDPQYWGDYGRMQKCYKKKCLQLHPDKGGDGQLMQQLNTLWTKLKDGLYRVRLLLGPSQVRRLQKDQWNLSLLETFPGTYYRRLCRMPLTCLKNKRSSTCNCILCLLRKQHFLLKRSWRVPCLVLGECYCIDCYALWFGLPVSSLVVVLYAQFLGAIPVDWLDLNVHEVYNPSGMIILPPPAQDQENSSIQLQEDTGRMHMDLQDIQRPRRNTGRSSSLSGMFQRMTYTARRSYPPRMKSPPGIPIPPPPLFLFPVTAQRNPSPSPAAERESEYMPMAPQRSQHQREPAVLYHQEEEIVYEEIPDPMYLELLPENPRELLAPTSTTQRTLRRFHKHNNHTITRLQKNLLRGLVLMIFLLFLGGTCLMLYSLIRLRMRS</sequence>
<proteinExistence type="predicted"/>
<dbReference type="Gene3D" id="1.20.120.1860">
    <property type="entry name" value="Small t-antigen, unique domain"/>
    <property type="match status" value="1"/>
</dbReference>
<dbReference type="GeneID" id="65102830"/>
<keyword evidence="2" id="KW-0812">Transmembrane</keyword>
<evidence type="ECO:0000259" key="3">
    <source>
        <dbReference type="SMART" id="SM00271"/>
    </source>
</evidence>
<evidence type="ECO:0000256" key="1">
    <source>
        <dbReference type="ARBA" id="ARBA00022518"/>
    </source>
</evidence>
<reference evidence="4 6" key="1">
    <citation type="submission" date="2017-12" db="EMBL/GenBank/DDBJ databases">
        <title>Identification of novel polyomaviruses in members of multiple mammalian orders.</title>
        <authorList>
            <person name="Ehlers B."/>
            <person name="Walter C."/>
            <person name="Liebmann S."/>
            <person name="Richter D."/>
            <person name="Ulrich R.G."/>
            <person name="Leendertz F.H."/>
            <person name="Calvignac-Spencer S."/>
        </authorList>
    </citation>
    <scope>NUCLEOTIDE SEQUENCE [LARGE SCALE GENOMIC DNA]</scope>
    <source>
        <strain evidence="4">8173 R91</strain>
        <strain evidence="5">8174 R98</strain>
    </source>
</reference>
<evidence type="ECO:0000313" key="5">
    <source>
        <dbReference type="EMBL" id="AWD33754.1"/>
    </source>
</evidence>
<keyword evidence="2" id="KW-0472">Membrane</keyword>
<organism evidence="4 6">
    <name type="scientific">Mastomys natalensis polyomavirus 2</name>
    <dbReference type="NCBI Taxonomy" id="2182467"/>
    <lineage>
        <taxon>Viruses</taxon>
        <taxon>Monodnaviria</taxon>
        <taxon>Shotokuvirae</taxon>
        <taxon>Cossaviricota</taxon>
        <taxon>Papovaviricetes</taxon>
        <taxon>Sepolyvirales</taxon>
        <taxon>Polyomaviridae</taxon>
        <taxon>Alphapolyomavirus</taxon>
        <taxon>Alphapolyomavirus secumastomysis</taxon>
    </lineage>
</organism>
<dbReference type="InterPro" id="IPR003354">
    <property type="entry name" value="Papo_T_antigen"/>
</dbReference>
<dbReference type="Proteomes" id="UP000680453">
    <property type="component" value="Segment"/>
</dbReference>
<name>A0A2S1CJK6_9POLY</name>
<dbReference type="EMBL" id="MG701351">
    <property type="protein sequence ID" value="AWD33754.1"/>
    <property type="molecule type" value="Genomic_DNA"/>
</dbReference>
<dbReference type="SUPFAM" id="SSF161240">
    <property type="entry name" value="T-antigen specific domain-like"/>
    <property type="match status" value="1"/>
</dbReference>
<dbReference type="InterPro" id="IPR001623">
    <property type="entry name" value="DnaJ_domain"/>
</dbReference>
<dbReference type="Gene3D" id="1.10.287.110">
    <property type="entry name" value="DnaJ domain"/>
    <property type="match status" value="1"/>
</dbReference>
<feature type="transmembrane region" description="Helical" evidence="2">
    <location>
        <begin position="366"/>
        <end position="390"/>
    </location>
</feature>
<dbReference type="SUPFAM" id="SSF46565">
    <property type="entry name" value="Chaperone J-domain"/>
    <property type="match status" value="1"/>
</dbReference>
<evidence type="ECO:0000313" key="6">
    <source>
        <dbReference type="Proteomes" id="UP000680453"/>
    </source>
</evidence>